<evidence type="ECO:0000313" key="1">
    <source>
        <dbReference type="EMBL" id="KAI4382920.1"/>
    </source>
</evidence>
<gene>
    <name evidence="1" type="ORF">MLD38_008814</name>
</gene>
<accession>A0ACB9RV07</accession>
<dbReference type="Proteomes" id="UP001057402">
    <property type="component" value="Chromosome 3"/>
</dbReference>
<comment type="caution">
    <text evidence="1">The sequence shown here is derived from an EMBL/GenBank/DDBJ whole genome shotgun (WGS) entry which is preliminary data.</text>
</comment>
<organism evidence="1 2">
    <name type="scientific">Melastoma candidum</name>
    <dbReference type="NCBI Taxonomy" id="119954"/>
    <lineage>
        <taxon>Eukaryota</taxon>
        <taxon>Viridiplantae</taxon>
        <taxon>Streptophyta</taxon>
        <taxon>Embryophyta</taxon>
        <taxon>Tracheophyta</taxon>
        <taxon>Spermatophyta</taxon>
        <taxon>Magnoliopsida</taxon>
        <taxon>eudicotyledons</taxon>
        <taxon>Gunneridae</taxon>
        <taxon>Pentapetalae</taxon>
        <taxon>rosids</taxon>
        <taxon>malvids</taxon>
        <taxon>Myrtales</taxon>
        <taxon>Melastomataceae</taxon>
        <taxon>Melastomatoideae</taxon>
        <taxon>Melastomateae</taxon>
        <taxon>Melastoma</taxon>
    </lineage>
</organism>
<evidence type="ECO:0000313" key="2">
    <source>
        <dbReference type="Proteomes" id="UP001057402"/>
    </source>
</evidence>
<dbReference type="EMBL" id="CM042882">
    <property type="protein sequence ID" value="KAI4382920.1"/>
    <property type="molecule type" value="Genomic_DNA"/>
</dbReference>
<proteinExistence type="predicted"/>
<protein>
    <submittedName>
        <fullName evidence="1">Uncharacterized protein</fullName>
    </submittedName>
</protein>
<reference evidence="2" key="1">
    <citation type="journal article" date="2023" name="Front. Plant Sci.">
        <title>Chromosomal-level genome assembly of Melastoma candidum provides insights into trichome evolution.</title>
        <authorList>
            <person name="Zhong Y."/>
            <person name="Wu W."/>
            <person name="Sun C."/>
            <person name="Zou P."/>
            <person name="Liu Y."/>
            <person name="Dai S."/>
            <person name="Zhou R."/>
        </authorList>
    </citation>
    <scope>NUCLEOTIDE SEQUENCE [LARGE SCALE GENOMIC DNA]</scope>
</reference>
<keyword evidence="2" id="KW-1185">Reference proteome</keyword>
<sequence>MERRLHFVLVHGVGNGAWCWYKVRSLLENSGYKVTCVDLKSAGIDPSSPDRLSSFDDYNSPLMDALSALPDDERVVLVGHSAGGLSVTRASGVLPGKIKVAVYVAATMLRNGFCTEEDRKAGLPDLSEFGDAYDLGFGLGSDHPPTSAVLKKSLQRKLAYHMTPPEDAVLASMLLKPGPIQVLSTARFVEDKEVDAVPRVYIKTAHDRIIKPEQQEAMMSTWKPKEVFVVESDHSPFLSAPLVLFGMLVKAAALAE</sequence>
<name>A0ACB9RV07_9MYRT</name>